<dbReference type="EMBL" id="MK500583">
    <property type="protein sequence ID" value="QBK92801.1"/>
    <property type="molecule type" value="Genomic_DNA"/>
</dbReference>
<organism evidence="2">
    <name type="scientific">Pithovirus LCPAC401</name>
    <dbReference type="NCBI Taxonomy" id="2506595"/>
    <lineage>
        <taxon>Viruses</taxon>
        <taxon>Pithoviruses</taxon>
    </lineage>
</organism>
<proteinExistence type="predicted"/>
<sequence length="279" mass="32486">MNSDRSIDELLEVFGVSNLSNLGSDIIIKYFDDISVREVMKLCRVNKQFNIVCKKEGMWKRKVKNDYGIETKYEKTWKETAQLLFETNMINLGHIWINGKTYQELFNEGLESKSNDYFKDLYRKYDLIKIVFPAYVTDIKTAKEFLENDDDSSIQSYYGADMPGLIKLFNSLNKDILKNVDKLQKQITTMTREFSVVAHSVSEIRGSNSDYNFGLASMASEQISFEQGQDVSHQFDSHTPINQAEITRRLTKFIDPNLYIMTYSFMSLYNLAEINVWDN</sequence>
<evidence type="ECO:0000313" key="2">
    <source>
        <dbReference type="EMBL" id="QBK92801.1"/>
    </source>
</evidence>
<feature type="domain" description="F-box" evidence="1">
    <location>
        <begin position="16"/>
        <end position="62"/>
    </location>
</feature>
<gene>
    <name evidence="2" type="ORF">LCPAC401_04390</name>
</gene>
<accession>A0A481ZDQ3</accession>
<dbReference type="InterPro" id="IPR036047">
    <property type="entry name" value="F-box-like_dom_sf"/>
</dbReference>
<dbReference type="InterPro" id="IPR001810">
    <property type="entry name" value="F-box_dom"/>
</dbReference>
<reference evidence="2" key="1">
    <citation type="journal article" date="2019" name="MBio">
        <title>Virus Genomes from Deep Sea Sediments Expand the Ocean Megavirome and Support Independent Origins of Viral Gigantism.</title>
        <authorList>
            <person name="Backstrom D."/>
            <person name="Yutin N."/>
            <person name="Jorgensen S.L."/>
            <person name="Dharamshi J."/>
            <person name="Homa F."/>
            <person name="Zaremba-Niedwiedzka K."/>
            <person name="Spang A."/>
            <person name="Wolf Y.I."/>
            <person name="Koonin E.V."/>
            <person name="Ettema T.J."/>
        </authorList>
    </citation>
    <scope>NUCLEOTIDE SEQUENCE</scope>
</reference>
<name>A0A481ZDQ3_9VIRU</name>
<dbReference type="Gene3D" id="1.20.1280.50">
    <property type="match status" value="1"/>
</dbReference>
<protein>
    <recommendedName>
        <fullName evidence="1">F-box domain-containing protein</fullName>
    </recommendedName>
</protein>
<evidence type="ECO:0000259" key="1">
    <source>
        <dbReference type="PROSITE" id="PS50181"/>
    </source>
</evidence>
<dbReference type="PROSITE" id="PS50181">
    <property type="entry name" value="FBOX"/>
    <property type="match status" value="1"/>
</dbReference>
<dbReference type="SUPFAM" id="SSF81383">
    <property type="entry name" value="F-box domain"/>
    <property type="match status" value="1"/>
</dbReference>